<keyword evidence="4" id="KW-0418">Kinase</keyword>
<dbReference type="InterPro" id="IPR000719">
    <property type="entry name" value="Prot_kinase_dom"/>
</dbReference>
<dbReference type="PANTHER" id="PTHR45646">
    <property type="entry name" value="SERINE/THREONINE-PROTEIN KINASE DOA-RELATED"/>
    <property type="match status" value="1"/>
</dbReference>
<keyword evidence="1" id="KW-0723">Serine/threonine-protein kinase</keyword>
<dbReference type="SMART" id="SM00220">
    <property type="entry name" value="S_TKc"/>
    <property type="match status" value="1"/>
</dbReference>
<dbReference type="Pfam" id="PF00069">
    <property type="entry name" value="Pkinase"/>
    <property type="match status" value="1"/>
</dbReference>
<dbReference type="PROSITE" id="PS50011">
    <property type="entry name" value="PROTEIN_KINASE_DOM"/>
    <property type="match status" value="1"/>
</dbReference>
<feature type="domain" description="Protein kinase" evidence="6">
    <location>
        <begin position="1"/>
        <end position="251"/>
    </location>
</feature>
<comment type="caution">
    <text evidence="7">The sequence shown here is derived from an EMBL/GenBank/DDBJ whole genome shotgun (WGS) entry which is preliminary data.</text>
</comment>
<evidence type="ECO:0000256" key="4">
    <source>
        <dbReference type="ARBA" id="ARBA00022777"/>
    </source>
</evidence>
<evidence type="ECO:0000256" key="1">
    <source>
        <dbReference type="ARBA" id="ARBA00022527"/>
    </source>
</evidence>
<evidence type="ECO:0000256" key="2">
    <source>
        <dbReference type="ARBA" id="ARBA00022679"/>
    </source>
</evidence>
<keyword evidence="2" id="KW-0808">Transferase</keyword>
<dbReference type="Gene3D" id="1.10.510.10">
    <property type="entry name" value="Transferase(Phosphotransferase) domain 1"/>
    <property type="match status" value="1"/>
</dbReference>
<evidence type="ECO:0000256" key="5">
    <source>
        <dbReference type="ARBA" id="ARBA00022840"/>
    </source>
</evidence>
<accession>A0ABR3XXD7</accession>
<gene>
    <name evidence="7" type="ORF">VTK73DRAFT_6055</name>
</gene>
<keyword evidence="5" id="KW-0067">ATP-binding</keyword>
<keyword evidence="8" id="KW-1185">Reference proteome</keyword>
<dbReference type="EMBL" id="JAZHXJ010000034">
    <property type="protein sequence ID" value="KAL1880227.1"/>
    <property type="molecule type" value="Genomic_DNA"/>
</dbReference>
<evidence type="ECO:0000313" key="7">
    <source>
        <dbReference type="EMBL" id="KAL1880227.1"/>
    </source>
</evidence>
<dbReference type="SUPFAM" id="SSF56112">
    <property type="entry name" value="Protein kinase-like (PK-like)"/>
    <property type="match status" value="1"/>
</dbReference>
<dbReference type="InterPro" id="IPR051175">
    <property type="entry name" value="CLK_kinases"/>
</dbReference>
<proteinExistence type="predicted"/>
<dbReference type="Proteomes" id="UP001586593">
    <property type="component" value="Unassembled WGS sequence"/>
</dbReference>
<dbReference type="PANTHER" id="PTHR45646:SF11">
    <property type="entry name" value="SERINE_THREONINE-PROTEIN KINASE DOA"/>
    <property type="match status" value="1"/>
</dbReference>
<protein>
    <recommendedName>
        <fullName evidence="6">Protein kinase domain-containing protein</fullName>
    </recommendedName>
</protein>
<dbReference type="InterPro" id="IPR011009">
    <property type="entry name" value="Kinase-like_dom_sf"/>
</dbReference>
<evidence type="ECO:0000313" key="8">
    <source>
        <dbReference type="Proteomes" id="UP001586593"/>
    </source>
</evidence>
<sequence length="259" mass="29660">MSVAEMRKTRFDGHFPIDVVKGLVFYILRGLDFLHRKANLVHADIQEDNILLSVENETELREVEEEEMSEPSPRKVYKDHTIYASTLLQISGGEPVLCDFGEARFGQASYDEHALPDLYRAPEILLGIEWTEKIDIWTLGLVMWTMVEGTNLFTDNKGGRWKSALPHMARMISLLGPPPQDLLDGAPDTKKYFKNGRFKKADKVTRTSLEEEATILEGDEKAAFLRFLRRLLQWRASDRPSALELLKDPWLQPPTTTDD</sequence>
<reference evidence="7 8" key="1">
    <citation type="journal article" date="2024" name="Commun. Biol.">
        <title>Comparative genomic analysis of thermophilic fungi reveals convergent evolutionary adaptations and gene losses.</title>
        <authorList>
            <person name="Steindorff A.S."/>
            <person name="Aguilar-Pontes M.V."/>
            <person name="Robinson A.J."/>
            <person name="Andreopoulos B."/>
            <person name="LaButti K."/>
            <person name="Kuo A."/>
            <person name="Mondo S."/>
            <person name="Riley R."/>
            <person name="Otillar R."/>
            <person name="Haridas S."/>
            <person name="Lipzen A."/>
            <person name="Grimwood J."/>
            <person name="Schmutz J."/>
            <person name="Clum A."/>
            <person name="Reid I.D."/>
            <person name="Moisan M.C."/>
            <person name="Butler G."/>
            <person name="Nguyen T.T.M."/>
            <person name="Dewar K."/>
            <person name="Conant G."/>
            <person name="Drula E."/>
            <person name="Henrissat B."/>
            <person name="Hansel C."/>
            <person name="Singer S."/>
            <person name="Hutchinson M.I."/>
            <person name="de Vries R.P."/>
            <person name="Natvig D.O."/>
            <person name="Powell A.J."/>
            <person name="Tsang A."/>
            <person name="Grigoriev I.V."/>
        </authorList>
    </citation>
    <scope>NUCLEOTIDE SEQUENCE [LARGE SCALE GENOMIC DNA]</scope>
    <source>
        <strain evidence="7 8">ATCC 24622</strain>
    </source>
</reference>
<name>A0ABR3XXD7_9PEZI</name>
<keyword evidence="3" id="KW-0547">Nucleotide-binding</keyword>
<evidence type="ECO:0000256" key="3">
    <source>
        <dbReference type="ARBA" id="ARBA00022741"/>
    </source>
</evidence>
<evidence type="ECO:0000259" key="6">
    <source>
        <dbReference type="PROSITE" id="PS50011"/>
    </source>
</evidence>
<organism evidence="7 8">
    <name type="scientific">Phialemonium thermophilum</name>
    <dbReference type="NCBI Taxonomy" id="223376"/>
    <lineage>
        <taxon>Eukaryota</taxon>
        <taxon>Fungi</taxon>
        <taxon>Dikarya</taxon>
        <taxon>Ascomycota</taxon>
        <taxon>Pezizomycotina</taxon>
        <taxon>Sordariomycetes</taxon>
        <taxon>Sordariomycetidae</taxon>
        <taxon>Cephalothecales</taxon>
        <taxon>Cephalothecaceae</taxon>
        <taxon>Phialemonium</taxon>
    </lineage>
</organism>